<name>A0A433V2T3_9CYAN</name>
<reference evidence="3" key="1">
    <citation type="submission" date="2018-12" db="EMBL/GenBank/DDBJ databases">
        <authorList>
            <person name="Will S."/>
            <person name="Neumann-Schaal M."/>
            <person name="Henke P."/>
        </authorList>
    </citation>
    <scope>NUCLEOTIDE SEQUENCE</scope>
    <source>
        <strain evidence="3">PCC 7102</strain>
    </source>
</reference>
<accession>A0A433V2T3</accession>
<sequence>MKYLSTLLKNGFSLIVTASTLFYTNAAFAAQRVVFTYGAFQQSLPVDELVTFAKTGETSSSIRYYLDQTRQDPQSIRNALTREFNVTPVTLDRTLNSRIGLYLLDQISYSIRTRSNQANRQALRSSLVLSASKDNKISLIEVIQNYPTSDVIVEGERILRTYNQLSLIAEDIERIFGIPTSLR</sequence>
<dbReference type="RefSeq" id="WP_127085601.1">
    <property type="nucleotide sequence ID" value="NZ_RSCL01000024.1"/>
</dbReference>
<dbReference type="AlphaFoldDB" id="A0A433V2T3"/>
<dbReference type="OrthoDB" id="454181at2"/>
<evidence type="ECO:0000259" key="2">
    <source>
        <dbReference type="Pfam" id="PF07176"/>
    </source>
</evidence>
<organism evidence="3 4">
    <name type="scientific">Dulcicalothrix desertica PCC 7102</name>
    <dbReference type="NCBI Taxonomy" id="232991"/>
    <lineage>
        <taxon>Bacteria</taxon>
        <taxon>Bacillati</taxon>
        <taxon>Cyanobacteriota</taxon>
        <taxon>Cyanophyceae</taxon>
        <taxon>Nostocales</taxon>
        <taxon>Calotrichaceae</taxon>
        <taxon>Dulcicalothrix</taxon>
    </lineage>
</organism>
<feature type="chain" id="PRO_5030092483" description="DUF1400 domain-containing protein" evidence="1">
    <location>
        <begin position="30"/>
        <end position="183"/>
    </location>
</feature>
<dbReference type="InterPro" id="IPR010802">
    <property type="entry name" value="DUF1400"/>
</dbReference>
<evidence type="ECO:0000313" key="3">
    <source>
        <dbReference type="EMBL" id="RUT00386.1"/>
    </source>
</evidence>
<evidence type="ECO:0000313" key="4">
    <source>
        <dbReference type="Proteomes" id="UP000271624"/>
    </source>
</evidence>
<dbReference type="Pfam" id="PF07176">
    <property type="entry name" value="DUF1400"/>
    <property type="match status" value="1"/>
</dbReference>
<keyword evidence="1" id="KW-0732">Signal</keyword>
<proteinExistence type="predicted"/>
<dbReference type="Proteomes" id="UP000271624">
    <property type="component" value="Unassembled WGS sequence"/>
</dbReference>
<keyword evidence="4" id="KW-1185">Reference proteome</keyword>
<feature type="signal peptide" evidence="1">
    <location>
        <begin position="1"/>
        <end position="29"/>
    </location>
</feature>
<dbReference type="EMBL" id="RSCL01000024">
    <property type="protein sequence ID" value="RUT00386.1"/>
    <property type="molecule type" value="Genomic_DNA"/>
</dbReference>
<evidence type="ECO:0000256" key="1">
    <source>
        <dbReference type="SAM" id="SignalP"/>
    </source>
</evidence>
<comment type="caution">
    <text evidence="3">The sequence shown here is derived from an EMBL/GenBank/DDBJ whole genome shotgun (WGS) entry which is preliminary data.</text>
</comment>
<reference evidence="3" key="2">
    <citation type="journal article" date="2019" name="Genome Biol. Evol.">
        <title>Day and night: Metabolic profiles and evolutionary relationships of six axenic non-marine cyanobacteria.</title>
        <authorList>
            <person name="Will S.E."/>
            <person name="Henke P."/>
            <person name="Boedeker C."/>
            <person name="Huang S."/>
            <person name="Brinkmann H."/>
            <person name="Rohde M."/>
            <person name="Jarek M."/>
            <person name="Friedl T."/>
            <person name="Seufert S."/>
            <person name="Schumacher M."/>
            <person name="Overmann J."/>
            <person name="Neumann-Schaal M."/>
            <person name="Petersen J."/>
        </authorList>
    </citation>
    <scope>NUCLEOTIDE SEQUENCE [LARGE SCALE GENOMIC DNA]</scope>
    <source>
        <strain evidence="3">PCC 7102</strain>
    </source>
</reference>
<protein>
    <recommendedName>
        <fullName evidence="2">DUF1400 domain-containing protein</fullName>
    </recommendedName>
</protein>
<gene>
    <name evidence="3" type="ORF">DSM106972_075140</name>
</gene>
<feature type="domain" description="DUF1400" evidence="2">
    <location>
        <begin position="29"/>
        <end position="152"/>
    </location>
</feature>